<evidence type="ECO:0000259" key="1">
    <source>
        <dbReference type="Pfam" id="PF09949"/>
    </source>
</evidence>
<dbReference type="EMBL" id="UIGY01000124">
    <property type="protein sequence ID" value="SUZ11366.1"/>
    <property type="molecule type" value="Genomic_DNA"/>
</dbReference>
<reference evidence="2" key="2">
    <citation type="submission" date="2013-01" db="EMBL/GenBank/DDBJ databases">
        <title>The wheat powdery mildew genome reveals unique evolution of an obligate biotroph.</title>
        <authorList>
            <person name="Oberhaensli S."/>
            <person name="Wicker T."/>
            <person name="Keller B."/>
        </authorList>
    </citation>
    <scope>NUCLEOTIDE SEQUENCE</scope>
    <source>
        <strain evidence="2">96224</strain>
    </source>
</reference>
<feature type="domain" description="Phosphatidate phosphatase APP1 catalytic" evidence="1">
    <location>
        <begin position="185"/>
        <end position="337"/>
    </location>
</feature>
<dbReference type="InterPro" id="IPR052935">
    <property type="entry name" value="Mg2+_PAP"/>
</dbReference>
<proteinExistence type="predicted"/>
<dbReference type="PANTHER" id="PTHR28208:SF1">
    <property type="entry name" value="FILAMENT ORGANIZATION PROTEIN APP1-LIKE, PUTATIVE (AFU_ORTHOLOGUE AFUA_1G06650)-RELATED"/>
    <property type="match status" value="1"/>
</dbReference>
<dbReference type="AlphaFoldDB" id="A0A061HEE5"/>
<sequence>MASSDIEKKSWLQRREKKKKWKSRSMSVMKILEFFGRRNSSQQSAKKNNSVWIFDNTAYMNEQGTWEAEFTVVIFNQKAAVGVTSAVADFAIGIGLGSGNETKAVMQKRLIPCVRSVVPGRIVKIDFGSQKQIKMSPGSLDCISSDIKSLPEFKSGTIITSKARALPESEGLLEMKTLYAGPEGWGVISDIDDTIKLTQTSDPMGFLHETFVAEPSPIKGMPELFSYIQILISYPPFFYLSASPYNLYPFLHTFRQNYFPYGTIALRNISWIDPSFLLSNFTLGIQTFKIDYMKKIHSWLPNRKMICIGDSTQSDPEVYAELYRMHPGWIRLILIRKVTDISSTSIGSRNETTRFSKAFKGIPKEDWFVFESPNECYSILRNTSL</sequence>
<dbReference type="EMBL" id="KE375095">
    <property type="protein sequence ID" value="EPQ63896.1"/>
    <property type="molecule type" value="Genomic_DNA"/>
</dbReference>
<dbReference type="PANTHER" id="PTHR28208">
    <property type="entry name" value="PHOSPHATIDATE PHOSPHATASE APP1"/>
    <property type="match status" value="1"/>
</dbReference>
<name>A0A061HEE5_BLUGR</name>
<dbReference type="Pfam" id="PF09949">
    <property type="entry name" value="APP1_cat"/>
    <property type="match status" value="1"/>
</dbReference>
<evidence type="ECO:0000313" key="3">
    <source>
        <dbReference type="EMBL" id="SUZ11366.1"/>
    </source>
</evidence>
<evidence type="ECO:0000313" key="2">
    <source>
        <dbReference type="EMBL" id="EPQ63896.1"/>
    </source>
</evidence>
<dbReference type="InterPro" id="IPR019236">
    <property type="entry name" value="APP1_cat"/>
</dbReference>
<dbReference type="OrthoDB" id="414243at2759"/>
<reference evidence="3" key="3">
    <citation type="submission" date="2018-07" db="EMBL/GenBank/DDBJ databases">
        <authorList>
            <person name="Quirk P.G."/>
            <person name="Krulwich T.A."/>
        </authorList>
    </citation>
    <scope>NUCLEOTIDE SEQUENCE</scope>
    <source>
        <strain evidence="3">96224</strain>
    </source>
</reference>
<dbReference type="Proteomes" id="UP000053110">
    <property type="component" value="Unassembled WGS sequence"/>
</dbReference>
<reference evidence="4" key="1">
    <citation type="journal article" date="2013" name="Nat. Genet.">
        <title>The wheat powdery mildew genome shows the unique evolution of an obligate biotroph.</title>
        <authorList>
            <person name="Wicker T."/>
            <person name="Oberhaensli S."/>
            <person name="Parlange F."/>
            <person name="Buchmann J.P."/>
            <person name="Shatalina M."/>
            <person name="Roffler S."/>
            <person name="Ben-David R."/>
            <person name="Dolezel J."/>
            <person name="Simkova H."/>
            <person name="Schulze-Lefert P."/>
            <person name="Spanu P.D."/>
            <person name="Bruggmann R."/>
            <person name="Amselem J."/>
            <person name="Quesneville H."/>
            <person name="Ver Loren van Themaat E."/>
            <person name="Paape T."/>
            <person name="Shimizu K.K."/>
            <person name="Keller B."/>
        </authorList>
    </citation>
    <scope>NUCLEOTIDE SEQUENCE [LARGE SCALE GENOMIC DNA]</scope>
    <source>
        <strain evidence="4">96224</strain>
    </source>
</reference>
<dbReference type="HOGENOM" id="CLU_030283_0_0_1"/>
<gene>
    <name evidence="2" type="ORF">BGT96224_470</name>
    <name evidence="3" type="ORF">BGT96224V2_LOCUS4530</name>
</gene>
<protein>
    <submittedName>
        <fullName evidence="3">Bgt-470</fullName>
    </submittedName>
</protein>
<dbReference type="GO" id="GO:0008195">
    <property type="term" value="F:phosphatidate phosphatase activity"/>
    <property type="evidence" value="ECO:0007669"/>
    <property type="project" value="InterPro"/>
</dbReference>
<organism evidence="3">
    <name type="scientific">Blumeria graminis f. sp. tritici 96224</name>
    <dbReference type="NCBI Taxonomy" id="1268274"/>
    <lineage>
        <taxon>Eukaryota</taxon>
        <taxon>Fungi</taxon>
        <taxon>Dikarya</taxon>
        <taxon>Ascomycota</taxon>
        <taxon>Pezizomycotina</taxon>
        <taxon>Leotiomycetes</taxon>
        <taxon>Erysiphales</taxon>
        <taxon>Erysiphaceae</taxon>
        <taxon>Blumeria</taxon>
    </lineage>
</organism>
<dbReference type="GO" id="GO:0030479">
    <property type="term" value="C:actin cortical patch"/>
    <property type="evidence" value="ECO:0007669"/>
    <property type="project" value="TreeGrafter"/>
</dbReference>
<accession>A0A061HEE5</accession>
<evidence type="ECO:0000313" key="4">
    <source>
        <dbReference type="Proteomes" id="UP000053110"/>
    </source>
</evidence>